<keyword evidence="1" id="KW-0732">Signal</keyword>
<gene>
    <name evidence="3" type="ORF">CYMTET_4023</name>
</gene>
<proteinExistence type="predicted"/>
<sequence length="1389" mass="154457">AAVTATTVAIATTITVTPIYARFAVQLAARAVYTVNTYYSVDDHIHHSRLHSEYLDEFFTLDSMAWSDGSLSYGIGLDGDFVDSNQTVLRSSGLKTKEDLLRYPLTYAAGHPYYTTAGNNMRGLSCGSVASGSNWSNHVNTCGAQKITLNTNASRALNEVQVIEDAYDIGGAVYYISQPYVRLFGLVVRKNAVLFIDDIDTSIELTFLIVESGGLLQAGSRHNDNWRFQSKLTFTYTHDHFGDAGNGQVTAGLYSAEVHHPGVLINPIKTAQVRDYMGHNLNNNGVMKGAAVFFNGNLQLNGHLPGMATYEGTWRSNASASQTRATDGGTLPSQYPMTWARIKTTAEANDTEVYLDEQDCPSDGGALWAAGARVVLTGVPEHYSKKQSSNQGVYSGMLRLNMNDADEVNRKANKDANANYSTYLTGVNVNAGIEVGTVSSMSLENNVCKLTLVNKLEFTHEAKTELLRNISNPDDWYGVELSTHVALLSRNIVVTSKLDNATSGGCNNIPTTRNGKHRMGVRGKLVINRANDDLSSKHAADHNVTVCMENLTESQMLPNPQGSWVMGTAHLQNCNSMWGAEQKFRYGASVSLDGVEMYRIGRPGNFGRLGTYGVHFHLAGYADSFRGYLPSPDHPRDLRVVSSSMWRTFARWVVVHGTMETVVQNNVAFLTYGSGYFWEDGAEMRNTIDHNIGVSALTTIDNPYWNPSPVRGFVNTDFAVMSTFWLKNVMNDMTRNVMTGSPAPVIGLWNVDQVTARLRGPSLICIGSPDLELPGFAHAGQNQYGIDGGETGYTDKHLQGNEYLDNFKHVHDWKNFSVLSSLSDTAFPGTVDCYGPTEFYRRWPFWDRNNMCNLFSVRQKDNPWGVNSENVAYNLAQFYSEFPEMIRNGHDTYGTTQQYSFYTCATRGGTAHCQFILPIDGWNACTDQIGEDEYMEPVWPSQSNASGLEETYADMCQNDVDPDTRDECCATQSAAGVQNGITVREGVNFYQYYNEISRLTIPKIVQNALTWRLSGDFNTLYYGAMWLKNVPPWFIGCAFISNTDASAPYSYAYDRTGSSNFVPQFFGTHAITGYNFQVPMSGIFAVFHDVILEGSLPTTLHAYVFTGAKTLISNGSWFSLDGEGLEYRNPVHTQDMWPTQHYFFQSTAVATQVREMMKNLYSPYQDKPDMDFRQKTSMQLLDFESQTFMRIHLDGGKANSTIVIDRYPSYTVFTGNGSNEWQPFYMQALTRHAKHPVVCGNHSYAEFGHANRDIAGQDQYPEAHDPNINFLLGRVINTSVWRERLRDVCNALSIVPVNLELANEYGDPAANTTNMVYWKNRTVCSITDESVLTACDQYKLAANGYTCGCCISRATNETTCDPHNTFNKLTRDFCVYGTECNATAILPQT</sequence>
<dbReference type="PANTHER" id="PTHR46769:SF2">
    <property type="entry name" value="FIBROCYSTIN-L ISOFORM 2 PRECURSOR-RELATED"/>
    <property type="match status" value="1"/>
</dbReference>
<evidence type="ECO:0000256" key="1">
    <source>
        <dbReference type="ARBA" id="ARBA00022729"/>
    </source>
</evidence>
<evidence type="ECO:0000313" key="4">
    <source>
        <dbReference type="Proteomes" id="UP001190700"/>
    </source>
</evidence>
<keyword evidence="4" id="KW-1185">Reference proteome</keyword>
<dbReference type="PANTHER" id="PTHR46769">
    <property type="entry name" value="POLYCYSTIC KIDNEY AND HEPATIC DISEASE 1 (AUTOSOMAL RECESSIVE)-LIKE 1"/>
    <property type="match status" value="1"/>
</dbReference>
<dbReference type="Proteomes" id="UP001190700">
    <property type="component" value="Unassembled WGS sequence"/>
</dbReference>
<name>A0AAE0LKG2_9CHLO</name>
<organism evidence="3 4">
    <name type="scientific">Cymbomonas tetramitiformis</name>
    <dbReference type="NCBI Taxonomy" id="36881"/>
    <lineage>
        <taxon>Eukaryota</taxon>
        <taxon>Viridiplantae</taxon>
        <taxon>Chlorophyta</taxon>
        <taxon>Pyramimonadophyceae</taxon>
        <taxon>Pyramimonadales</taxon>
        <taxon>Pyramimonadaceae</taxon>
        <taxon>Cymbomonas</taxon>
    </lineage>
</organism>
<dbReference type="InterPro" id="IPR052387">
    <property type="entry name" value="Fibrocystin"/>
</dbReference>
<feature type="domain" description="CEMIP beta-helix" evidence="2">
    <location>
        <begin position="579"/>
        <end position="749"/>
    </location>
</feature>
<feature type="non-terminal residue" evidence="3">
    <location>
        <position position="1"/>
    </location>
</feature>
<evidence type="ECO:0000313" key="3">
    <source>
        <dbReference type="EMBL" id="KAK3288498.1"/>
    </source>
</evidence>
<dbReference type="EMBL" id="LGRX02000460">
    <property type="protein sequence ID" value="KAK3288498.1"/>
    <property type="molecule type" value="Genomic_DNA"/>
</dbReference>
<reference evidence="3 4" key="1">
    <citation type="journal article" date="2015" name="Genome Biol. Evol.">
        <title>Comparative Genomics of a Bacterivorous Green Alga Reveals Evolutionary Causalities and Consequences of Phago-Mixotrophic Mode of Nutrition.</title>
        <authorList>
            <person name="Burns J.A."/>
            <person name="Paasch A."/>
            <person name="Narechania A."/>
            <person name="Kim E."/>
        </authorList>
    </citation>
    <scope>NUCLEOTIDE SEQUENCE [LARGE SCALE GENOMIC DNA]</scope>
    <source>
        <strain evidence="3 4">PLY_AMNH</strain>
    </source>
</reference>
<evidence type="ECO:0000259" key="2">
    <source>
        <dbReference type="Pfam" id="PF24606"/>
    </source>
</evidence>
<comment type="caution">
    <text evidence="3">The sequence shown here is derived from an EMBL/GenBank/DDBJ whole genome shotgun (WGS) entry which is preliminary data.</text>
</comment>
<dbReference type="InterPro" id="IPR055401">
    <property type="entry name" value="CEMIP_beta-hel_dom"/>
</dbReference>
<accession>A0AAE0LKG2</accession>
<dbReference type="Pfam" id="PF24606">
    <property type="entry name" value="CEMIP_beta-hel"/>
    <property type="match status" value="1"/>
</dbReference>
<protein>
    <recommendedName>
        <fullName evidence="2">CEMIP beta-helix domain-containing protein</fullName>
    </recommendedName>
</protein>